<evidence type="ECO:0000256" key="4">
    <source>
        <dbReference type="ARBA" id="ARBA00022989"/>
    </source>
</evidence>
<keyword evidence="4 6" id="KW-1133">Transmembrane helix</keyword>
<feature type="transmembrane region" description="Helical" evidence="6">
    <location>
        <begin position="131"/>
        <end position="151"/>
    </location>
</feature>
<evidence type="ECO:0000256" key="1">
    <source>
        <dbReference type="ARBA" id="ARBA00004651"/>
    </source>
</evidence>
<feature type="transmembrane region" description="Helical" evidence="6">
    <location>
        <begin position="378"/>
        <end position="401"/>
    </location>
</feature>
<dbReference type="RefSeq" id="WP_359789950.1">
    <property type="nucleotide sequence ID" value="NZ_JBEYBN010000025.1"/>
</dbReference>
<feature type="transmembrane region" description="Helical" evidence="6">
    <location>
        <begin position="100"/>
        <end position="124"/>
    </location>
</feature>
<reference evidence="7 8" key="1">
    <citation type="submission" date="2024-06" db="EMBL/GenBank/DDBJ databases">
        <title>The Natural Products Discovery Center: Release of the First 8490 Sequenced Strains for Exploring Actinobacteria Biosynthetic Diversity.</title>
        <authorList>
            <person name="Kalkreuter E."/>
            <person name="Kautsar S.A."/>
            <person name="Yang D."/>
            <person name="Bader C.D."/>
            <person name="Teijaro C.N."/>
            <person name="Fluegel L."/>
            <person name="Davis C.M."/>
            <person name="Simpson J.R."/>
            <person name="Lauterbach L."/>
            <person name="Steele A.D."/>
            <person name="Gui C."/>
            <person name="Meng S."/>
            <person name="Li G."/>
            <person name="Viehrig K."/>
            <person name="Ye F."/>
            <person name="Su P."/>
            <person name="Kiefer A.F."/>
            <person name="Nichols A."/>
            <person name="Cepeda A.J."/>
            <person name="Yan W."/>
            <person name="Fan B."/>
            <person name="Jiang Y."/>
            <person name="Adhikari A."/>
            <person name="Zheng C.-J."/>
            <person name="Schuster L."/>
            <person name="Cowan T.M."/>
            <person name="Smanski M.J."/>
            <person name="Chevrette M.G."/>
            <person name="De Carvalho L.P.S."/>
            <person name="Shen B."/>
        </authorList>
    </citation>
    <scope>NUCLEOTIDE SEQUENCE [LARGE SCALE GENOMIC DNA]</scope>
    <source>
        <strain evidence="7 8">NPDC019583</strain>
    </source>
</reference>
<proteinExistence type="predicted"/>
<dbReference type="InterPro" id="IPR050833">
    <property type="entry name" value="Poly_Biosynth_Transport"/>
</dbReference>
<sequence length="426" mass="43425">MSFATTAVLVRQVGSTGAGEVLLVQAMASIWFLLWDPRFEDAQQRFVPMEQRHGSGRGTRLYRRLLRLDLAAGLIATVVGVVAALAAAAIGWISAERLTLLVPALLAAGAVTPMGSASVGFAIADQLSRLGVVRLVLAVFGCLATLSALVAAGVVGYLVATAISGLVSTVVFTLLAWRQVYRACGPPCDGAVPTPPGMVPFLVKSSATQSVALAADSGASLLAGLLGGPALVTYLKIAGAPGRLFGSFVNPVAAQLHPRLARAAADGCHATVMRDILRSSALIGSTALVAVVITAPLLSLLLGLVYGSEYTVLSTAAAVMLAGAALRGTVVWSKVLPSALGFPGVRLVFLTAEALCQLGLLVGVIHVCAVAMCSMLAFAWGSLVLLSLSAVGWFLVLGFLLRAMATPGAAPGVAAVRLVPDADPNA</sequence>
<feature type="transmembrane region" description="Helical" evidence="6">
    <location>
        <begin position="347"/>
        <end position="372"/>
    </location>
</feature>
<dbReference type="EMBL" id="JBEYBN010000025">
    <property type="protein sequence ID" value="MEU2268495.1"/>
    <property type="molecule type" value="Genomic_DNA"/>
</dbReference>
<gene>
    <name evidence="7" type="ORF">ABZ568_19230</name>
</gene>
<dbReference type="Proteomes" id="UP001550603">
    <property type="component" value="Unassembled WGS sequence"/>
</dbReference>
<evidence type="ECO:0000313" key="7">
    <source>
        <dbReference type="EMBL" id="MEU2268495.1"/>
    </source>
</evidence>
<feature type="transmembrane region" description="Helical" evidence="6">
    <location>
        <begin position="12"/>
        <end position="35"/>
    </location>
</feature>
<dbReference type="PANTHER" id="PTHR30250:SF26">
    <property type="entry name" value="PSMA PROTEIN"/>
    <property type="match status" value="1"/>
</dbReference>
<feature type="transmembrane region" description="Helical" evidence="6">
    <location>
        <begin position="70"/>
        <end position="94"/>
    </location>
</feature>
<comment type="caution">
    <text evidence="7">The sequence shown here is derived from an EMBL/GenBank/DDBJ whole genome shotgun (WGS) entry which is preliminary data.</text>
</comment>
<feature type="transmembrane region" description="Helical" evidence="6">
    <location>
        <begin position="312"/>
        <end position="335"/>
    </location>
</feature>
<evidence type="ECO:0000256" key="2">
    <source>
        <dbReference type="ARBA" id="ARBA00022475"/>
    </source>
</evidence>
<organism evidence="7 8">
    <name type="scientific">Streptomyces olindensis</name>
    <dbReference type="NCBI Taxonomy" id="358823"/>
    <lineage>
        <taxon>Bacteria</taxon>
        <taxon>Bacillati</taxon>
        <taxon>Actinomycetota</taxon>
        <taxon>Actinomycetes</taxon>
        <taxon>Kitasatosporales</taxon>
        <taxon>Streptomycetaceae</taxon>
        <taxon>Streptomyces</taxon>
    </lineage>
</organism>
<keyword evidence="2" id="KW-1003">Cell membrane</keyword>
<evidence type="ECO:0000256" key="6">
    <source>
        <dbReference type="SAM" id="Phobius"/>
    </source>
</evidence>
<feature type="transmembrane region" description="Helical" evidence="6">
    <location>
        <begin position="281"/>
        <end position="306"/>
    </location>
</feature>
<keyword evidence="5 6" id="KW-0472">Membrane</keyword>
<accession>A0ABV2XXA7</accession>
<keyword evidence="8" id="KW-1185">Reference proteome</keyword>
<name>A0ABV2XXA7_9ACTN</name>
<protein>
    <recommendedName>
        <fullName evidence="9">Polysaccharide biosynthesis protein</fullName>
    </recommendedName>
</protein>
<evidence type="ECO:0000256" key="5">
    <source>
        <dbReference type="ARBA" id="ARBA00023136"/>
    </source>
</evidence>
<feature type="transmembrane region" description="Helical" evidence="6">
    <location>
        <begin position="157"/>
        <end position="177"/>
    </location>
</feature>
<dbReference type="PANTHER" id="PTHR30250">
    <property type="entry name" value="PST FAMILY PREDICTED COLANIC ACID TRANSPORTER"/>
    <property type="match status" value="1"/>
</dbReference>
<evidence type="ECO:0000256" key="3">
    <source>
        <dbReference type="ARBA" id="ARBA00022692"/>
    </source>
</evidence>
<keyword evidence="3 6" id="KW-0812">Transmembrane</keyword>
<evidence type="ECO:0000313" key="8">
    <source>
        <dbReference type="Proteomes" id="UP001550603"/>
    </source>
</evidence>
<comment type="subcellular location">
    <subcellularLocation>
        <location evidence="1">Cell membrane</location>
        <topology evidence="1">Multi-pass membrane protein</topology>
    </subcellularLocation>
</comment>
<evidence type="ECO:0008006" key="9">
    <source>
        <dbReference type="Google" id="ProtNLM"/>
    </source>
</evidence>